<evidence type="ECO:0000259" key="11">
    <source>
        <dbReference type="Pfam" id="PF00462"/>
    </source>
</evidence>
<keyword evidence="13" id="KW-1185">Reference proteome</keyword>
<keyword evidence="3" id="KW-0813">Transport</keyword>
<dbReference type="PROSITE" id="PS00195">
    <property type="entry name" value="GLUTAREDOXIN_1"/>
    <property type="match status" value="1"/>
</dbReference>
<comment type="function">
    <text evidence="1">Has a glutathione-disulfide oxidoreductase activity in the presence of NADPH and glutathione reductase. Reduces low molecular weight disulfides and proteins.</text>
</comment>
<protein>
    <recommendedName>
        <fullName evidence="10">Glutaredoxin-2, mitochondrial</fullName>
    </recommendedName>
</protein>
<dbReference type="InterPro" id="IPR036249">
    <property type="entry name" value="Thioredoxin-like_sf"/>
</dbReference>
<comment type="subunit">
    <text evidence="9">Monomer; active form. Homodimer; inactive form. The homodimer is probably linked by 1 2Fe-2S cluster.</text>
</comment>
<dbReference type="GO" id="GO:0015038">
    <property type="term" value="F:glutathione disulfide oxidoreductase activity"/>
    <property type="evidence" value="ECO:0007669"/>
    <property type="project" value="TreeGrafter"/>
</dbReference>
<dbReference type="InterPro" id="IPR011767">
    <property type="entry name" value="GLR_AS"/>
</dbReference>
<accession>A0A8I6RAH4</accession>
<dbReference type="AlphaFoldDB" id="A0A8I6RAH4"/>
<evidence type="ECO:0000256" key="4">
    <source>
        <dbReference type="ARBA" id="ARBA00022982"/>
    </source>
</evidence>
<dbReference type="OrthoDB" id="418495at2759"/>
<evidence type="ECO:0000256" key="8">
    <source>
        <dbReference type="ARBA" id="ARBA00037470"/>
    </source>
</evidence>
<sequence length="152" mass="16982">MALSESCLLAEVIHLRRGILDIDDSILFYSKAIIRTTQIRHFTSTGRSQPADMSGPVAQFVKDAILQDTIVIFSKSYCPYCTMAKEVFQKLQRKFTTIELDGRDDGDQIQSVLGEITGARTVPRVFIKGEFVGGGSDVKNLYENGKLEKMLQ</sequence>
<dbReference type="KEGG" id="clec:106662217"/>
<dbReference type="PROSITE" id="PS51354">
    <property type="entry name" value="GLUTAREDOXIN_2"/>
    <property type="match status" value="1"/>
</dbReference>
<gene>
    <name evidence="12" type="primary">106662217</name>
</gene>
<proteinExistence type="inferred from homology"/>
<dbReference type="InterPro" id="IPR011899">
    <property type="entry name" value="Glutaredoxin_euk/vir"/>
</dbReference>
<evidence type="ECO:0000313" key="13">
    <source>
        <dbReference type="Proteomes" id="UP000494040"/>
    </source>
</evidence>
<evidence type="ECO:0000256" key="5">
    <source>
        <dbReference type="ARBA" id="ARBA00023157"/>
    </source>
</evidence>
<dbReference type="PANTHER" id="PTHR45694:SF5">
    <property type="entry name" value="GLUTAREDOXIN 2"/>
    <property type="match status" value="1"/>
</dbReference>
<comment type="function">
    <text evidence="8">Glutathione-dependent oxidoreductase that facilitates the maintenance of mitochondrial redox homeostasis upon induction of apoptosis by oxidative stress. Involved in response to hydrogen peroxide and regulation of apoptosis caused by oxidative stress. Acts as a very efficient catalyst of monothiol reactions because of its high affinity for protein glutathione-mixed disulfides. Can receive electrons not only from glutathione (GSH), but also from thioredoxin reductase supporting both monothiol and dithiol reactions. Efficiently catalyzes both glutathionylation and deglutathionylation of mitochondrial complex I, which in turn regulates the superoxide production by the complex. Overexpression decreases the susceptibility to apoptosis and prevents loss of cardiolipin and cytochrome c release.</text>
</comment>
<dbReference type="InterPro" id="IPR002109">
    <property type="entry name" value="Glutaredoxin"/>
</dbReference>
<evidence type="ECO:0000256" key="7">
    <source>
        <dbReference type="ARBA" id="ARBA00023284"/>
    </source>
</evidence>
<dbReference type="EnsemblMetazoa" id="XM_014386107.2">
    <property type="protein sequence ID" value="XP_014241593.1"/>
    <property type="gene ID" value="LOC106662217"/>
</dbReference>
<feature type="domain" description="Glutaredoxin" evidence="11">
    <location>
        <begin position="70"/>
        <end position="132"/>
    </location>
</feature>
<keyword evidence="6" id="KW-0318">Glutathionylation</keyword>
<dbReference type="CDD" id="cd03419">
    <property type="entry name" value="GRX_GRXh_1_2_like"/>
    <property type="match status" value="1"/>
</dbReference>
<evidence type="ECO:0000256" key="1">
    <source>
        <dbReference type="ARBA" id="ARBA00002549"/>
    </source>
</evidence>
<organism evidence="12 13">
    <name type="scientific">Cimex lectularius</name>
    <name type="common">Bed bug</name>
    <name type="synonym">Acanthia lectularia</name>
    <dbReference type="NCBI Taxonomy" id="79782"/>
    <lineage>
        <taxon>Eukaryota</taxon>
        <taxon>Metazoa</taxon>
        <taxon>Ecdysozoa</taxon>
        <taxon>Arthropoda</taxon>
        <taxon>Hexapoda</taxon>
        <taxon>Insecta</taxon>
        <taxon>Pterygota</taxon>
        <taxon>Neoptera</taxon>
        <taxon>Paraneoptera</taxon>
        <taxon>Hemiptera</taxon>
        <taxon>Heteroptera</taxon>
        <taxon>Panheteroptera</taxon>
        <taxon>Cimicomorpha</taxon>
        <taxon>Cimicidae</taxon>
        <taxon>Cimex</taxon>
    </lineage>
</organism>
<evidence type="ECO:0000256" key="6">
    <source>
        <dbReference type="ARBA" id="ARBA00023206"/>
    </source>
</evidence>
<dbReference type="PRINTS" id="PR00160">
    <property type="entry name" value="GLUTAREDOXIN"/>
</dbReference>
<dbReference type="GO" id="GO:0034599">
    <property type="term" value="P:cellular response to oxidative stress"/>
    <property type="evidence" value="ECO:0007669"/>
    <property type="project" value="TreeGrafter"/>
</dbReference>
<dbReference type="NCBIfam" id="TIGR02180">
    <property type="entry name" value="GRX_euk"/>
    <property type="match status" value="1"/>
</dbReference>
<dbReference type="SUPFAM" id="SSF52833">
    <property type="entry name" value="Thioredoxin-like"/>
    <property type="match status" value="1"/>
</dbReference>
<comment type="similarity">
    <text evidence="2">Belongs to the glutaredoxin family.</text>
</comment>
<dbReference type="Pfam" id="PF00462">
    <property type="entry name" value="Glutaredoxin"/>
    <property type="match status" value="1"/>
</dbReference>
<evidence type="ECO:0000256" key="3">
    <source>
        <dbReference type="ARBA" id="ARBA00022448"/>
    </source>
</evidence>
<evidence type="ECO:0000256" key="9">
    <source>
        <dbReference type="ARBA" id="ARBA00038558"/>
    </source>
</evidence>
<keyword evidence="4" id="KW-0249">Electron transport</keyword>
<keyword evidence="5" id="KW-1015">Disulfide bond</keyword>
<dbReference type="PANTHER" id="PTHR45694">
    <property type="entry name" value="GLUTAREDOXIN 2"/>
    <property type="match status" value="1"/>
</dbReference>
<evidence type="ECO:0000256" key="2">
    <source>
        <dbReference type="ARBA" id="ARBA00007787"/>
    </source>
</evidence>
<dbReference type="GO" id="GO:0005737">
    <property type="term" value="C:cytoplasm"/>
    <property type="evidence" value="ECO:0007669"/>
    <property type="project" value="TreeGrafter"/>
</dbReference>
<evidence type="ECO:0000256" key="10">
    <source>
        <dbReference type="ARBA" id="ARBA00039819"/>
    </source>
</evidence>
<reference evidence="12" key="1">
    <citation type="submission" date="2022-01" db="UniProtKB">
        <authorList>
            <consortium name="EnsemblMetazoa"/>
        </authorList>
    </citation>
    <scope>IDENTIFICATION</scope>
</reference>
<dbReference type="InterPro" id="IPR014025">
    <property type="entry name" value="Glutaredoxin_subgr"/>
</dbReference>
<name>A0A8I6RAH4_CIMLE</name>
<dbReference type="Gene3D" id="3.40.30.10">
    <property type="entry name" value="Glutaredoxin"/>
    <property type="match status" value="1"/>
</dbReference>
<dbReference type="Proteomes" id="UP000494040">
    <property type="component" value="Unassembled WGS sequence"/>
</dbReference>
<keyword evidence="7" id="KW-0676">Redox-active center</keyword>
<dbReference type="FunFam" id="3.40.30.10:FF:000026">
    <property type="entry name" value="Glutaredoxin 2"/>
    <property type="match status" value="1"/>
</dbReference>
<evidence type="ECO:0000313" key="12">
    <source>
        <dbReference type="EnsemblMetazoa" id="XP_014241593.1"/>
    </source>
</evidence>